<evidence type="ECO:0000313" key="1">
    <source>
        <dbReference type="EMBL" id="ACV63177.1"/>
    </source>
</evidence>
<dbReference type="PANTHER" id="PTHR30531:SF12">
    <property type="entry name" value="FLAGELLAR BIOSYNTHETIC PROTEIN FLHB"/>
    <property type="match status" value="1"/>
</dbReference>
<dbReference type="PANTHER" id="PTHR30531">
    <property type="entry name" value="FLAGELLAR BIOSYNTHETIC PROTEIN FLHB"/>
    <property type="match status" value="1"/>
</dbReference>
<dbReference type="InterPro" id="IPR029025">
    <property type="entry name" value="T3SS_substrate_exporter_C"/>
</dbReference>
<dbReference type="STRING" id="485916.Dtox_2366"/>
<dbReference type="InterPro" id="IPR006135">
    <property type="entry name" value="T3SS_substrate_exporter"/>
</dbReference>
<dbReference type="KEGG" id="dae:Dtox_2366"/>
<name>C8W0C2_DESAS</name>
<keyword evidence="2" id="KW-1185">Reference proteome</keyword>
<dbReference type="HOGENOM" id="CLU_041013_4_2_9"/>
<evidence type="ECO:0000313" key="2">
    <source>
        <dbReference type="Proteomes" id="UP000002217"/>
    </source>
</evidence>
<sequence>MDKNKPDQDKKTARTAANTVETASALRFDPNKDQAPVVVATGKGDIARSIKKMAGELHIPIVKDPVLAQTLHTLGTNIEIPEHLYEAVAKVLAYVYEIDQANKK</sequence>
<dbReference type="PRINTS" id="PR00950">
    <property type="entry name" value="TYPE3IMSPROT"/>
</dbReference>
<organism evidence="1 2">
    <name type="scientific">Desulfofarcimen acetoxidans (strain ATCC 49208 / DSM 771 / KCTC 5769 / VKM B-1644 / 5575)</name>
    <name type="common">Desulfotomaculum acetoxidans</name>
    <dbReference type="NCBI Taxonomy" id="485916"/>
    <lineage>
        <taxon>Bacteria</taxon>
        <taxon>Bacillati</taxon>
        <taxon>Bacillota</taxon>
        <taxon>Clostridia</taxon>
        <taxon>Eubacteriales</taxon>
        <taxon>Peptococcaceae</taxon>
        <taxon>Desulfofarcimen</taxon>
    </lineage>
</organism>
<gene>
    <name evidence="1" type="ordered locus">Dtox_2366</name>
</gene>
<dbReference type="EMBL" id="CP001720">
    <property type="protein sequence ID" value="ACV63177.1"/>
    <property type="molecule type" value="Genomic_DNA"/>
</dbReference>
<proteinExistence type="predicted"/>
<accession>C8W0C2</accession>
<reference evidence="1 2" key="1">
    <citation type="journal article" date="2009" name="Stand. Genomic Sci.">
        <title>Complete genome sequence of Desulfotomaculum acetoxidans type strain (5575).</title>
        <authorList>
            <person name="Spring S."/>
            <person name="Lapidus A."/>
            <person name="Schroder M."/>
            <person name="Gleim D."/>
            <person name="Sims D."/>
            <person name="Meincke L."/>
            <person name="Glavina Del Rio T."/>
            <person name="Tice H."/>
            <person name="Copeland A."/>
            <person name="Cheng J.F."/>
            <person name="Lucas S."/>
            <person name="Chen F."/>
            <person name="Nolan M."/>
            <person name="Bruce D."/>
            <person name="Goodwin L."/>
            <person name="Pitluck S."/>
            <person name="Ivanova N."/>
            <person name="Mavromatis K."/>
            <person name="Mikhailova N."/>
            <person name="Pati A."/>
            <person name="Chen A."/>
            <person name="Palaniappan K."/>
            <person name="Land M."/>
            <person name="Hauser L."/>
            <person name="Chang Y.J."/>
            <person name="Jeffries C.D."/>
            <person name="Chain P."/>
            <person name="Saunders E."/>
            <person name="Brettin T."/>
            <person name="Detter J.C."/>
            <person name="Goker M."/>
            <person name="Bristow J."/>
            <person name="Eisen J.A."/>
            <person name="Markowitz V."/>
            <person name="Hugenholtz P."/>
            <person name="Kyrpides N.C."/>
            <person name="Klenk H.P."/>
            <person name="Han C."/>
        </authorList>
    </citation>
    <scope>NUCLEOTIDE SEQUENCE [LARGE SCALE GENOMIC DNA]</scope>
    <source>
        <strain evidence="2">ATCC 49208 / DSM 771 / VKM B-1644</strain>
    </source>
</reference>
<dbReference type="Proteomes" id="UP000002217">
    <property type="component" value="Chromosome"/>
</dbReference>
<dbReference type="GO" id="GO:0009306">
    <property type="term" value="P:protein secretion"/>
    <property type="evidence" value="ECO:0007669"/>
    <property type="project" value="InterPro"/>
</dbReference>
<dbReference type="GO" id="GO:0005886">
    <property type="term" value="C:plasma membrane"/>
    <property type="evidence" value="ECO:0007669"/>
    <property type="project" value="TreeGrafter"/>
</dbReference>
<dbReference type="eggNOG" id="COG2257">
    <property type="taxonomic scope" value="Bacteria"/>
</dbReference>
<dbReference type="Pfam" id="PF01312">
    <property type="entry name" value="Bac_export_2"/>
    <property type="match status" value="1"/>
</dbReference>
<dbReference type="SUPFAM" id="SSF160544">
    <property type="entry name" value="EscU C-terminal domain-like"/>
    <property type="match status" value="1"/>
</dbReference>
<dbReference type="AlphaFoldDB" id="C8W0C2"/>
<evidence type="ECO:0008006" key="3">
    <source>
        <dbReference type="Google" id="ProtNLM"/>
    </source>
</evidence>
<protein>
    <recommendedName>
        <fullName evidence="3">Type III secretion exporter</fullName>
    </recommendedName>
</protein>
<dbReference type="Gene3D" id="3.40.1690.10">
    <property type="entry name" value="secretion proteins EscU"/>
    <property type="match status" value="1"/>
</dbReference>